<keyword evidence="1" id="KW-0503">Monooxygenase</keyword>
<dbReference type="PANTHER" id="PTHR42877:SF4">
    <property type="entry name" value="FAD_NAD(P)-BINDING DOMAIN-CONTAINING PROTEIN-RELATED"/>
    <property type="match status" value="1"/>
</dbReference>
<proteinExistence type="predicted"/>
<keyword evidence="2" id="KW-1185">Reference proteome</keyword>
<dbReference type="Pfam" id="PF13738">
    <property type="entry name" value="Pyr_redox_3"/>
    <property type="match status" value="1"/>
</dbReference>
<evidence type="ECO:0000313" key="2">
    <source>
        <dbReference type="Proteomes" id="UP000094669"/>
    </source>
</evidence>
<gene>
    <name evidence="1" type="ORF">BES34_003925</name>
</gene>
<dbReference type="PANTHER" id="PTHR42877">
    <property type="entry name" value="L-ORNITHINE N(5)-MONOOXYGENASE-RELATED"/>
    <property type="match status" value="1"/>
</dbReference>
<evidence type="ECO:0000313" key="1">
    <source>
        <dbReference type="EMBL" id="PNV76166.1"/>
    </source>
</evidence>
<dbReference type="Gene3D" id="3.50.50.60">
    <property type="entry name" value="FAD/NAD(P)-binding domain"/>
    <property type="match status" value="2"/>
</dbReference>
<comment type="caution">
    <text evidence="1">The sequence shown here is derived from an EMBL/GenBank/DDBJ whole genome shotgun (WGS) entry which is preliminary data.</text>
</comment>
<dbReference type="EMBL" id="MCRM02000003">
    <property type="protein sequence ID" value="PNV76166.1"/>
    <property type="molecule type" value="Genomic_DNA"/>
</dbReference>
<accession>A0ABX4YLK8</accession>
<dbReference type="GO" id="GO:0004497">
    <property type="term" value="F:monooxygenase activity"/>
    <property type="evidence" value="ECO:0007669"/>
    <property type="project" value="UniProtKB-KW"/>
</dbReference>
<dbReference type="Proteomes" id="UP000094669">
    <property type="component" value="Unassembled WGS sequence"/>
</dbReference>
<dbReference type="RefSeq" id="WP_010415740.1">
    <property type="nucleotide sequence ID" value="NZ_MCRM02000003.1"/>
</dbReference>
<name>A0ABX4YLK8_9LEPT</name>
<sequence length="572" mass="64250">MISKLAQESRSQILRLDDWFLLIGYYIIGKPFQLRVLDMPFLGEKVKMVAQTLDRPSQNHVANAEKILDAIIIGSGFAGLCMGIRLKQAGIDSFIILEKGNGIGGTWRDNNYPGAACDVQSHLYSYSFAPKSDWSRLFGPQQEILNYMNDCTDRFDIRQHIRINQEVTSAFFDEKTGTWKVTTQNDEIYQARALVGGTGGLSRPVLPKIPGIDSFKGAKFHSARWDHTYDLTGKTVAVIGTGASAIQIVPTIAPKVGKLELFQRTPPWIIPKPDSSIGNSVKGVFKYLPPLRWLFRKAIYWINELGVIAFAINPKLMKVFEGFAKRFIAKSIPNPTLREKVTPSYTIGCKRILLSNDYYPALNRENVDLVTEGIQEIKRDSILTKDGKEHKVDAIIFATGFQAAEAVSPFEIRGKNGRLLSDVWEGGAEAYLGTSISGFPNFFMIVGPNTGLGHSSMILMIESQAQYALQCIRALRKKNIKYIDVRKEVQDRYNQEIQDRLSRSVWLTGGCISWYNTSTGRNTTLWPGFTFEFKVRTFFLKPSDYEFVRTDGEKARIGWSSRVSMALNAAIG</sequence>
<organism evidence="1 2">
    <name type="scientific">Leptospira inadai serovar Lyme</name>
    <dbReference type="NCBI Taxonomy" id="293084"/>
    <lineage>
        <taxon>Bacteria</taxon>
        <taxon>Pseudomonadati</taxon>
        <taxon>Spirochaetota</taxon>
        <taxon>Spirochaetia</taxon>
        <taxon>Leptospirales</taxon>
        <taxon>Leptospiraceae</taxon>
        <taxon>Leptospira</taxon>
    </lineage>
</organism>
<dbReference type="InterPro" id="IPR051209">
    <property type="entry name" value="FAD-bind_Monooxygenase_sf"/>
</dbReference>
<dbReference type="SUPFAM" id="SSF51905">
    <property type="entry name" value="FAD/NAD(P)-binding domain"/>
    <property type="match status" value="1"/>
</dbReference>
<protein>
    <submittedName>
        <fullName evidence="1">4-hydroxyacetophenone monooxygenase</fullName>
    </submittedName>
</protein>
<dbReference type="InterPro" id="IPR036188">
    <property type="entry name" value="FAD/NAD-bd_sf"/>
</dbReference>
<keyword evidence="1" id="KW-0560">Oxidoreductase</keyword>
<reference evidence="1" key="1">
    <citation type="submission" date="2018-01" db="EMBL/GenBank/DDBJ databases">
        <title>Genomic characterization of Leptospira inadai serogroup Lyme isolated from captured rat in Brazil and comparative analysis with human reference strain.</title>
        <authorList>
            <person name="Moreno L.Z."/>
            <person name="Loureiro A.P."/>
            <person name="Miraglia F."/>
            <person name="Kremer F.S."/>
            <person name="Eslabao M.R."/>
            <person name="Dellagostin O.A."/>
            <person name="Lilenbaum W."/>
            <person name="Moreno A.M."/>
        </authorList>
    </citation>
    <scope>NUCLEOTIDE SEQUENCE [LARGE SCALE GENOMIC DNA]</scope>
    <source>
        <strain evidence="1">M34/99</strain>
    </source>
</reference>